<dbReference type="Proteomes" id="UP001055811">
    <property type="component" value="Linkage Group LG05"/>
</dbReference>
<evidence type="ECO:0000313" key="1">
    <source>
        <dbReference type="EMBL" id="KAI3738515.1"/>
    </source>
</evidence>
<accession>A0ACB9CWB9</accession>
<protein>
    <submittedName>
        <fullName evidence="1">Uncharacterized protein</fullName>
    </submittedName>
</protein>
<organism evidence="1 2">
    <name type="scientific">Cichorium intybus</name>
    <name type="common">Chicory</name>
    <dbReference type="NCBI Taxonomy" id="13427"/>
    <lineage>
        <taxon>Eukaryota</taxon>
        <taxon>Viridiplantae</taxon>
        <taxon>Streptophyta</taxon>
        <taxon>Embryophyta</taxon>
        <taxon>Tracheophyta</taxon>
        <taxon>Spermatophyta</taxon>
        <taxon>Magnoliopsida</taxon>
        <taxon>eudicotyledons</taxon>
        <taxon>Gunneridae</taxon>
        <taxon>Pentapetalae</taxon>
        <taxon>asterids</taxon>
        <taxon>campanulids</taxon>
        <taxon>Asterales</taxon>
        <taxon>Asteraceae</taxon>
        <taxon>Cichorioideae</taxon>
        <taxon>Cichorieae</taxon>
        <taxon>Cichoriinae</taxon>
        <taxon>Cichorium</taxon>
    </lineage>
</organism>
<keyword evidence="2" id="KW-1185">Reference proteome</keyword>
<reference evidence="2" key="1">
    <citation type="journal article" date="2022" name="Mol. Ecol. Resour.">
        <title>The genomes of chicory, endive, great burdock and yacon provide insights into Asteraceae palaeo-polyploidization history and plant inulin production.</title>
        <authorList>
            <person name="Fan W."/>
            <person name="Wang S."/>
            <person name="Wang H."/>
            <person name="Wang A."/>
            <person name="Jiang F."/>
            <person name="Liu H."/>
            <person name="Zhao H."/>
            <person name="Xu D."/>
            <person name="Zhang Y."/>
        </authorList>
    </citation>
    <scope>NUCLEOTIDE SEQUENCE [LARGE SCALE GENOMIC DNA]</scope>
    <source>
        <strain evidence="2">cv. Punajuju</strain>
    </source>
</reference>
<comment type="caution">
    <text evidence="1">The sequence shown here is derived from an EMBL/GenBank/DDBJ whole genome shotgun (WGS) entry which is preliminary data.</text>
</comment>
<name>A0ACB9CWB9_CICIN</name>
<reference evidence="1 2" key="2">
    <citation type="journal article" date="2022" name="Mol. Ecol. Resour.">
        <title>The genomes of chicory, endive, great burdock and yacon provide insights into Asteraceae paleo-polyploidization history and plant inulin production.</title>
        <authorList>
            <person name="Fan W."/>
            <person name="Wang S."/>
            <person name="Wang H."/>
            <person name="Wang A."/>
            <person name="Jiang F."/>
            <person name="Liu H."/>
            <person name="Zhao H."/>
            <person name="Xu D."/>
            <person name="Zhang Y."/>
        </authorList>
    </citation>
    <scope>NUCLEOTIDE SEQUENCE [LARGE SCALE GENOMIC DNA]</scope>
    <source>
        <strain evidence="2">cv. Punajuju</strain>
        <tissue evidence="1">Leaves</tissue>
    </source>
</reference>
<sequence length="129" mass="14204">MLQGAKAIGELLKKNSTLRTLELNNNLIDYSGFSGLAKALLENKSLQSLYLHRNYGGALGASALAKGLEGNEALRDELFKLKEILLRLQNQFTRARITIQPANVLFITSTIAVVRTVVSINLESCSEKR</sequence>
<proteinExistence type="predicted"/>
<evidence type="ECO:0000313" key="2">
    <source>
        <dbReference type="Proteomes" id="UP001055811"/>
    </source>
</evidence>
<gene>
    <name evidence="1" type="ORF">L2E82_28549</name>
</gene>
<dbReference type="EMBL" id="CM042013">
    <property type="protein sequence ID" value="KAI3738515.1"/>
    <property type="molecule type" value="Genomic_DNA"/>
</dbReference>